<dbReference type="Pfam" id="PF15535">
    <property type="entry name" value="Ntox37"/>
    <property type="match status" value="1"/>
</dbReference>
<evidence type="ECO:0000256" key="1">
    <source>
        <dbReference type="SAM" id="MobiDB-lite"/>
    </source>
</evidence>
<sequence length="190" mass="21045">MPFFILIPGLIAVAEIVETVAVVGAVATTAAVATYATREAGREVGRIIDDWGESSSSSRPRGCGSPPLKTIWDWWGNGLTSEEYYKLEELGYDLRTECFPLEELKNYVLLKKEKEPGIPTKEDGYEPPKNWDGKKVKVGNSQKKGYPHKNGDIWVPTGRDPSNPNSHGGPHWDVQDSNGGNHRNVKPKKK</sequence>
<protein>
    <recommendedName>
        <fullName evidence="2">Toxin 37-like C-terminal domain-containing protein</fullName>
    </recommendedName>
</protein>
<evidence type="ECO:0000313" key="4">
    <source>
        <dbReference type="Proteomes" id="UP000265703"/>
    </source>
</evidence>
<evidence type="ECO:0000259" key="2">
    <source>
        <dbReference type="Pfam" id="PF15535"/>
    </source>
</evidence>
<name>A0A397T501_9GLOM</name>
<dbReference type="OrthoDB" id="2440655at2759"/>
<proteinExistence type="predicted"/>
<accession>A0A397T501</accession>
<dbReference type="Proteomes" id="UP000265703">
    <property type="component" value="Unassembled WGS sequence"/>
</dbReference>
<dbReference type="AlphaFoldDB" id="A0A397T501"/>
<organism evidence="3 4">
    <name type="scientific">Glomus cerebriforme</name>
    <dbReference type="NCBI Taxonomy" id="658196"/>
    <lineage>
        <taxon>Eukaryota</taxon>
        <taxon>Fungi</taxon>
        <taxon>Fungi incertae sedis</taxon>
        <taxon>Mucoromycota</taxon>
        <taxon>Glomeromycotina</taxon>
        <taxon>Glomeromycetes</taxon>
        <taxon>Glomerales</taxon>
        <taxon>Glomeraceae</taxon>
        <taxon>Glomus</taxon>
    </lineage>
</organism>
<evidence type="ECO:0000313" key="3">
    <source>
        <dbReference type="EMBL" id="RIA93358.1"/>
    </source>
</evidence>
<feature type="region of interest" description="Disordered" evidence="1">
    <location>
        <begin position="117"/>
        <end position="190"/>
    </location>
</feature>
<dbReference type="InterPro" id="IPR029108">
    <property type="entry name" value="Ntox37-like_C"/>
</dbReference>
<reference evidence="3 4" key="1">
    <citation type="submission" date="2018-06" db="EMBL/GenBank/DDBJ databases">
        <title>Comparative genomics reveals the genomic features of Rhizophagus irregularis, R. cerebriforme, R. diaphanum and Gigaspora rosea, and their symbiotic lifestyle signature.</title>
        <authorList>
            <person name="Morin E."/>
            <person name="San Clemente H."/>
            <person name="Chen E.C.H."/>
            <person name="De La Providencia I."/>
            <person name="Hainaut M."/>
            <person name="Kuo A."/>
            <person name="Kohler A."/>
            <person name="Murat C."/>
            <person name="Tang N."/>
            <person name="Roy S."/>
            <person name="Loubradou J."/>
            <person name="Henrissat B."/>
            <person name="Grigoriev I.V."/>
            <person name="Corradi N."/>
            <person name="Roux C."/>
            <person name="Martin F.M."/>
        </authorList>
    </citation>
    <scope>NUCLEOTIDE SEQUENCE [LARGE SCALE GENOMIC DNA]</scope>
    <source>
        <strain evidence="3 4">DAOM 227022</strain>
    </source>
</reference>
<gene>
    <name evidence="3" type="ORF">C1645_735646</name>
</gene>
<dbReference type="EMBL" id="QKYT01000106">
    <property type="protein sequence ID" value="RIA93358.1"/>
    <property type="molecule type" value="Genomic_DNA"/>
</dbReference>
<keyword evidence="4" id="KW-1185">Reference proteome</keyword>
<feature type="domain" description="Toxin 37-like C-terminal" evidence="2">
    <location>
        <begin position="114"/>
        <end position="186"/>
    </location>
</feature>
<feature type="compositionally biased region" description="Basic and acidic residues" evidence="1">
    <location>
        <begin position="117"/>
        <end position="135"/>
    </location>
</feature>
<comment type="caution">
    <text evidence="3">The sequence shown here is derived from an EMBL/GenBank/DDBJ whole genome shotgun (WGS) entry which is preliminary data.</text>
</comment>